<feature type="region of interest" description="Disordered" evidence="1">
    <location>
        <begin position="123"/>
        <end position="161"/>
    </location>
</feature>
<evidence type="ECO:0000313" key="3">
    <source>
        <dbReference type="Proteomes" id="UP000518752"/>
    </source>
</evidence>
<sequence length="513" mass="57701">MTVFYSFISNFAPKFSALSLQDAMPVSSEDVVKWTIETDWRDLPSSNDGELPSDLKAGLPAFLATEPSKEIRDLVHTFVGPPDRSMLKKWLHGLQIGRAQVEEEMDLDADIRSIDEHPVRKSGIAKHVSKSGLPLKKPRSENVRGQVPITKPPQRPESVRSAARGHSCAKQQLWAMLLSKRILHCVFTWDTHPLESAHVIQRKCPYTTRVRIYRAVGGWFCEHSRLNIMPLISPLHTKWDDHMLVFFLKDLDALEAVDEYLNFLNDRDPAQPAYDWLSLLRKRHPILCEGNTFDIGMTCYQYAPLCTLTRILKAQADSYETFSVTKSVVDARTYVHPLFILVRLMETLDHHLETTDWRGKTRSADEVLAMSREAWPNIPDIFRKNIEVVRKLSERMGPEVVLWEVPPGAKTKATSFLASDGGASGNGGGGGGGEGRDEAGRTGRSKKGGMLNLFRKGGDENRDSRRGGNSTSRSEDIALAWRRKQMAHSAITKTDNLLRSVFGLSSKGNVFFY</sequence>
<name>A0A8H5HHD8_9AGAR</name>
<dbReference type="OrthoDB" id="3122838at2759"/>
<feature type="region of interest" description="Disordered" evidence="1">
    <location>
        <begin position="413"/>
        <end position="475"/>
    </location>
</feature>
<gene>
    <name evidence="2" type="ORF">D9757_008425</name>
</gene>
<organism evidence="2 3">
    <name type="scientific">Collybiopsis confluens</name>
    <dbReference type="NCBI Taxonomy" id="2823264"/>
    <lineage>
        <taxon>Eukaryota</taxon>
        <taxon>Fungi</taxon>
        <taxon>Dikarya</taxon>
        <taxon>Basidiomycota</taxon>
        <taxon>Agaricomycotina</taxon>
        <taxon>Agaricomycetes</taxon>
        <taxon>Agaricomycetidae</taxon>
        <taxon>Agaricales</taxon>
        <taxon>Marasmiineae</taxon>
        <taxon>Omphalotaceae</taxon>
        <taxon>Collybiopsis</taxon>
    </lineage>
</organism>
<accession>A0A8H5HHD8</accession>
<evidence type="ECO:0000256" key="1">
    <source>
        <dbReference type="SAM" id="MobiDB-lite"/>
    </source>
</evidence>
<feature type="compositionally biased region" description="Basic and acidic residues" evidence="1">
    <location>
        <begin position="456"/>
        <end position="466"/>
    </location>
</feature>
<proteinExistence type="predicted"/>
<comment type="caution">
    <text evidence="2">The sequence shown here is derived from an EMBL/GenBank/DDBJ whole genome shotgun (WGS) entry which is preliminary data.</text>
</comment>
<keyword evidence="3" id="KW-1185">Reference proteome</keyword>
<protein>
    <submittedName>
        <fullName evidence="2">Uncharacterized protein</fullName>
    </submittedName>
</protein>
<dbReference type="EMBL" id="JAACJN010000048">
    <property type="protein sequence ID" value="KAF5383373.1"/>
    <property type="molecule type" value="Genomic_DNA"/>
</dbReference>
<dbReference type="Proteomes" id="UP000518752">
    <property type="component" value="Unassembled WGS sequence"/>
</dbReference>
<dbReference type="AlphaFoldDB" id="A0A8H5HHD8"/>
<feature type="compositionally biased region" description="Gly residues" evidence="1">
    <location>
        <begin position="422"/>
        <end position="433"/>
    </location>
</feature>
<reference evidence="2 3" key="1">
    <citation type="journal article" date="2020" name="ISME J.">
        <title>Uncovering the hidden diversity of litter-decomposition mechanisms in mushroom-forming fungi.</title>
        <authorList>
            <person name="Floudas D."/>
            <person name="Bentzer J."/>
            <person name="Ahren D."/>
            <person name="Johansson T."/>
            <person name="Persson P."/>
            <person name="Tunlid A."/>
        </authorList>
    </citation>
    <scope>NUCLEOTIDE SEQUENCE [LARGE SCALE GENOMIC DNA]</scope>
    <source>
        <strain evidence="2 3">CBS 406.79</strain>
    </source>
</reference>
<evidence type="ECO:0000313" key="2">
    <source>
        <dbReference type="EMBL" id="KAF5383373.1"/>
    </source>
</evidence>